<evidence type="ECO:0000259" key="2">
    <source>
        <dbReference type="Pfam" id="PF25302"/>
    </source>
</evidence>
<evidence type="ECO:0000313" key="3">
    <source>
        <dbReference type="EMBL" id="TQM37825.1"/>
    </source>
</evidence>
<keyword evidence="1" id="KW-1133">Transmembrane helix</keyword>
<dbReference type="SUPFAM" id="SSF49785">
    <property type="entry name" value="Galactose-binding domain-like"/>
    <property type="match status" value="1"/>
</dbReference>
<name>A0A543FVF1_9PSEU</name>
<dbReference type="NCBIfam" id="NF047619">
    <property type="entry name" value="NADase_discoid"/>
    <property type="match status" value="1"/>
</dbReference>
<dbReference type="EMBL" id="VFPH01000002">
    <property type="protein sequence ID" value="TQM37825.1"/>
    <property type="molecule type" value="Genomic_DNA"/>
</dbReference>
<keyword evidence="1" id="KW-0812">Transmembrane</keyword>
<reference evidence="3 4" key="1">
    <citation type="submission" date="2019-06" db="EMBL/GenBank/DDBJ databases">
        <title>Sequencing the genomes of 1000 actinobacteria strains.</title>
        <authorList>
            <person name="Klenk H.-P."/>
        </authorList>
    </citation>
    <scope>NUCLEOTIDE SEQUENCE [LARGE SCALE GENOMIC DNA]</scope>
    <source>
        <strain evidence="3 4">DSM 45511</strain>
    </source>
</reference>
<comment type="caution">
    <text evidence="3">The sequence shown here is derived from an EMBL/GenBank/DDBJ whole genome shotgun (WGS) entry which is preliminary data.</text>
</comment>
<proteinExistence type="predicted"/>
<dbReference type="AlphaFoldDB" id="A0A543FVF1"/>
<keyword evidence="1" id="KW-0472">Membrane</keyword>
<accession>A0A543FVF1</accession>
<evidence type="ECO:0000313" key="4">
    <source>
        <dbReference type="Proteomes" id="UP000319818"/>
    </source>
</evidence>
<organism evidence="3 4">
    <name type="scientific">Pseudonocardia cypriaca</name>
    <dbReference type="NCBI Taxonomy" id="882449"/>
    <lineage>
        <taxon>Bacteria</taxon>
        <taxon>Bacillati</taxon>
        <taxon>Actinomycetota</taxon>
        <taxon>Actinomycetes</taxon>
        <taxon>Pseudonocardiales</taxon>
        <taxon>Pseudonocardiaceae</taxon>
        <taxon>Pseudonocardia</taxon>
    </lineage>
</organism>
<feature type="transmembrane region" description="Helical" evidence="1">
    <location>
        <begin position="78"/>
        <end position="100"/>
    </location>
</feature>
<gene>
    <name evidence="3" type="ORF">FB388_5044</name>
</gene>
<feature type="domain" description="NAD glycohydrolase translocation F5/8 type C" evidence="2">
    <location>
        <begin position="153"/>
        <end position="277"/>
    </location>
</feature>
<dbReference type="Pfam" id="PF25302">
    <property type="entry name" value="NADase_transloc"/>
    <property type="match status" value="1"/>
</dbReference>
<dbReference type="Gene3D" id="2.60.120.260">
    <property type="entry name" value="Galactose-binding domain-like"/>
    <property type="match status" value="1"/>
</dbReference>
<dbReference type="Proteomes" id="UP000319818">
    <property type="component" value="Unassembled WGS sequence"/>
</dbReference>
<keyword evidence="4" id="KW-1185">Reference proteome</keyword>
<sequence length="281" mass="28493">MDDSVTGRWDARVDGLLSRELEDVLGWAATTIGVVLLAIVGMVPVIVAVLMGIVGIAVGAVVLIAAHSRQGRGAGHGVIAIIFSAVGVLTALVLSMTAFLTMSITSGAGEADSGTAVGPIPTLGPSAVGEVVRLVPQSAAASTTAPPVSDGGGVVSFEAMKALDGDASTAWRTVGDGVGETITVAFGRPVRLAGIGVIAGYASTDNASWVDRFGQNGRVASARFTLDDGRATDVTFLDSPQLQTFELTGDTTALQMTILSSTPGSSPYTAVPEVEFYGWQG</sequence>
<dbReference type="InterPro" id="IPR057561">
    <property type="entry name" value="NADase_transloc"/>
</dbReference>
<dbReference type="InterPro" id="IPR008979">
    <property type="entry name" value="Galactose-bd-like_sf"/>
</dbReference>
<feature type="transmembrane region" description="Helical" evidence="1">
    <location>
        <begin position="46"/>
        <end position="66"/>
    </location>
</feature>
<evidence type="ECO:0000256" key="1">
    <source>
        <dbReference type="SAM" id="Phobius"/>
    </source>
</evidence>
<protein>
    <recommendedName>
        <fullName evidence="2">NAD glycohydrolase translocation F5/8 type C domain-containing protein</fullName>
    </recommendedName>
</protein>